<keyword evidence="3" id="KW-1185">Reference proteome</keyword>
<dbReference type="EMBL" id="PYDT01000010">
    <property type="protein sequence ID" value="THU47433.1"/>
    <property type="molecule type" value="Genomic_DNA"/>
</dbReference>
<protein>
    <submittedName>
        <fullName evidence="2">Uncharacterized protein</fullName>
    </submittedName>
</protein>
<feature type="transmembrane region" description="Helical" evidence="1">
    <location>
        <begin position="16"/>
        <end position="35"/>
    </location>
</feature>
<evidence type="ECO:0000256" key="1">
    <source>
        <dbReference type="SAM" id="Phobius"/>
    </source>
</evidence>
<reference evidence="2 3" key="1">
    <citation type="journal article" date="2019" name="Nat. Plants">
        <title>Genome sequencing of Musa balbisiana reveals subgenome evolution and function divergence in polyploid bananas.</title>
        <authorList>
            <person name="Yao X."/>
        </authorList>
    </citation>
    <scope>NUCLEOTIDE SEQUENCE [LARGE SCALE GENOMIC DNA]</scope>
    <source>
        <strain evidence="3">cv. DH-PKW</strain>
        <tissue evidence="2">Leaves</tissue>
    </source>
</reference>
<accession>A0A4S8IGQ8</accession>
<name>A0A4S8IGQ8_MUSBA</name>
<keyword evidence="1" id="KW-0812">Transmembrane</keyword>
<evidence type="ECO:0000313" key="3">
    <source>
        <dbReference type="Proteomes" id="UP000317650"/>
    </source>
</evidence>
<comment type="caution">
    <text evidence="2">The sequence shown here is derived from an EMBL/GenBank/DDBJ whole genome shotgun (WGS) entry which is preliminary data.</text>
</comment>
<evidence type="ECO:0000313" key="2">
    <source>
        <dbReference type="EMBL" id="THU47433.1"/>
    </source>
</evidence>
<dbReference type="Proteomes" id="UP000317650">
    <property type="component" value="Chromosome 9"/>
</dbReference>
<sequence length="82" mass="8811">MLSRLALSSSEGEGEIGFDVVVVAVLDFVLLLFLLRGKLMSSKAVFFWGQSCEHAQMAILYVLDANLGFTIDAPLAGMSQAT</sequence>
<proteinExistence type="predicted"/>
<gene>
    <name evidence="2" type="ORF">C4D60_Mb09t15460</name>
</gene>
<organism evidence="2 3">
    <name type="scientific">Musa balbisiana</name>
    <name type="common">Banana</name>
    <dbReference type="NCBI Taxonomy" id="52838"/>
    <lineage>
        <taxon>Eukaryota</taxon>
        <taxon>Viridiplantae</taxon>
        <taxon>Streptophyta</taxon>
        <taxon>Embryophyta</taxon>
        <taxon>Tracheophyta</taxon>
        <taxon>Spermatophyta</taxon>
        <taxon>Magnoliopsida</taxon>
        <taxon>Liliopsida</taxon>
        <taxon>Zingiberales</taxon>
        <taxon>Musaceae</taxon>
        <taxon>Musa</taxon>
    </lineage>
</organism>
<keyword evidence="1" id="KW-1133">Transmembrane helix</keyword>
<keyword evidence="1" id="KW-0472">Membrane</keyword>
<dbReference type="AlphaFoldDB" id="A0A4S8IGQ8"/>